<evidence type="ECO:0000259" key="6">
    <source>
        <dbReference type="Pfam" id="PF00728"/>
    </source>
</evidence>
<dbReference type="Gene3D" id="3.20.20.80">
    <property type="entry name" value="Glycosidases"/>
    <property type="match status" value="1"/>
</dbReference>
<comment type="catalytic activity">
    <reaction evidence="1">
        <text>Hydrolysis of terminal non-reducing N-acetyl-D-hexosamine residues in N-acetyl-beta-D-hexosaminides.</text>
        <dbReference type="EC" id="3.2.1.52"/>
    </reaction>
</comment>
<dbReference type="InterPro" id="IPR015882">
    <property type="entry name" value="HEX_bac_N"/>
</dbReference>
<dbReference type="PANTHER" id="PTHR22600:SF57">
    <property type="entry name" value="BETA-N-ACETYLHEXOSAMINIDASE"/>
    <property type="match status" value="1"/>
</dbReference>
<feature type="domain" description="Glycoside hydrolase family 20 catalytic" evidence="6">
    <location>
        <begin position="133"/>
        <end position="478"/>
    </location>
</feature>
<keyword evidence="4" id="KW-0378">Hydrolase</keyword>
<evidence type="ECO:0000256" key="5">
    <source>
        <dbReference type="ARBA" id="ARBA00023295"/>
    </source>
</evidence>
<dbReference type="PANTHER" id="PTHR22600">
    <property type="entry name" value="BETA-HEXOSAMINIDASE"/>
    <property type="match status" value="1"/>
</dbReference>
<evidence type="ECO:0000256" key="4">
    <source>
        <dbReference type="ARBA" id="ARBA00022801"/>
    </source>
</evidence>
<organism evidence="8 9">
    <name type="scientific">Gilvirhabdus luticola</name>
    <dbReference type="NCBI Taxonomy" id="3079858"/>
    <lineage>
        <taxon>Bacteria</taxon>
        <taxon>Pseudomonadati</taxon>
        <taxon>Bacteroidota</taxon>
        <taxon>Flavobacteriia</taxon>
        <taxon>Flavobacteriales</taxon>
        <taxon>Flavobacteriaceae</taxon>
        <taxon>Gilvirhabdus</taxon>
    </lineage>
</organism>
<feature type="domain" description="Beta-hexosaminidase bacterial type N-terminal" evidence="7">
    <location>
        <begin position="2"/>
        <end position="129"/>
    </location>
</feature>
<dbReference type="CDD" id="cd06563">
    <property type="entry name" value="GH20_chitobiase-like"/>
    <property type="match status" value="1"/>
</dbReference>
<evidence type="ECO:0000256" key="3">
    <source>
        <dbReference type="ARBA" id="ARBA00012663"/>
    </source>
</evidence>
<evidence type="ECO:0000313" key="8">
    <source>
        <dbReference type="EMBL" id="MDU8886039.1"/>
    </source>
</evidence>
<dbReference type="Proteomes" id="UP001268651">
    <property type="component" value="Unassembled WGS sequence"/>
</dbReference>
<evidence type="ECO:0000256" key="2">
    <source>
        <dbReference type="ARBA" id="ARBA00006285"/>
    </source>
</evidence>
<dbReference type="PIRSF" id="PIRSF001093">
    <property type="entry name" value="B-hxosamndse_ab_euk"/>
    <property type="match status" value="1"/>
</dbReference>
<dbReference type="InterPro" id="IPR017853">
    <property type="entry name" value="GH"/>
</dbReference>
<comment type="similarity">
    <text evidence="2">Belongs to the glycosyl hydrolase 20 family.</text>
</comment>
<gene>
    <name evidence="8" type="ORF">RXV94_07700</name>
</gene>
<sequence length="511" mass="59234">MPNILPKPQSQQIINKSLELSSPIKLYANNEFDLAADFLTSFITSGSGMEVMFVDQLKDATIILKYDEGIENREEYVLDINENRIKILSKTNNGAFYGVQSLRQMLPFSFESGNYSEKKVELPCVVINDKPRFSYRGMHLDVSRHFFKVEEVKKYIDHLAMLKFNTFHWHLTDDQGWRIEIKKYPKLTTTGGFRDETLIGHYSQEPEQYDGQKYGGYYTQEEIKDVVAYATKRSITVIPEIEMPGHSLAALSAYPEYGCVGNQYKSATKWGIFDDIYCSKDSTFTFLEDILDEVIALFPSTYIHIGGDEAPKKRWEKCNECQSVMNREGIKNEHELQSYFITKIEKYLNGKGRQIIGWDEILEGGLAPNATVMSWRGDEGAIQAAKQHHNVILTPNSHVYFDYYQSDDKDNEPLAIGGYLPLEKVYNFNPISKELSIEESKYVLGGQANIWTEYIPDFKQVEYMFFPRAIALSEVLWTYDNLEYKDFIYRLSIFEDRLDTLKINHFTKYKD</sequence>
<evidence type="ECO:0000256" key="1">
    <source>
        <dbReference type="ARBA" id="ARBA00001231"/>
    </source>
</evidence>
<accession>A0ABU3U6L0</accession>
<name>A0ABU3U6L0_9FLAO</name>
<protein>
    <recommendedName>
        <fullName evidence="3">beta-N-acetylhexosaminidase</fullName>
        <ecNumber evidence="3">3.2.1.52</ecNumber>
    </recommendedName>
</protein>
<evidence type="ECO:0000313" key="9">
    <source>
        <dbReference type="Proteomes" id="UP001268651"/>
    </source>
</evidence>
<dbReference type="EMBL" id="JAWHTF010000003">
    <property type="protein sequence ID" value="MDU8886039.1"/>
    <property type="molecule type" value="Genomic_DNA"/>
</dbReference>
<dbReference type="PRINTS" id="PR00738">
    <property type="entry name" value="GLHYDRLASE20"/>
</dbReference>
<proteinExistence type="inferred from homology"/>
<dbReference type="InterPro" id="IPR025705">
    <property type="entry name" value="Beta_hexosaminidase_sua/sub"/>
</dbReference>
<dbReference type="Pfam" id="PF02838">
    <property type="entry name" value="Glyco_hydro_20b"/>
    <property type="match status" value="1"/>
</dbReference>
<dbReference type="RefSeq" id="WP_316661963.1">
    <property type="nucleotide sequence ID" value="NZ_JAWHTF010000003.1"/>
</dbReference>
<dbReference type="EC" id="3.2.1.52" evidence="3"/>
<comment type="caution">
    <text evidence="8">The sequence shown here is derived from an EMBL/GenBank/DDBJ whole genome shotgun (WGS) entry which is preliminary data.</text>
</comment>
<dbReference type="SUPFAM" id="SSF51445">
    <property type="entry name" value="(Trans)glycosidases"/>
    <property type="match status" value="1"/>
</dbReference>
<keyword evidence="5" id="KW-0326">Glycosidase</keyword>
<dbReference type="InterPro" id="IPR015883">
    <property type="entry name" value="Glyco_hydro_20_cat"/>
</dbReference>
<dbReference type="Gene3D" id="3.30.379.10">
    <property type="entry name" value="Chitobiase/beta-hexosaminidase domain 2-like"/>
    <property type="match status" value="1"/>
</dbReference>
<dbReference type="Pfam" id="PF00728">
    <property type="entry name" value="Glyco_hydro_20"/>
    <property type="match status" value="1"/>
</dbReference>
<reference evidence="8 9" key="1">
    <citation type="submission" date="2023-10" db="EMBL/GenBank/DDBJ databases">
        <title>Marimonas sp. nov. isolated from tidal mud flat.</title>
        <authorList>
            <person name="Jaincy N.J."/>
            <person name="Srinivasan S."/>
            <person name="Lee S.-S."/>
        </authorList>
    </citation>
    <scope>NUCLEOTIDE SEQUENCE [LARGE SCALE GENOMIC DNA]</scope>
    <source>
        <strain evidence="8 9">MJ-SS3</strain>
    </source>
</reference>
<dbReference type="InterPro" id="IPR029018">
    <property type="entry name" value="Hex-like_dom2"/>
</dbReference>
<evidence type="ECO:0000259" key="7">
    <source>
        <dbReference type="Pfam" id="PF02838"/>
    </source>
</evidence>
<keyword evidence="9" id="KW-1185">Reference proteome</keyword>
<dbReference type="SUPFAM" id="SSF55545">
    <property type="entry name" value="beta-N-acetylhexosaminidase-like domain"/>
    <property type="match status" value="1"/>
</dbReference>